<protein>
    <recommendedName>
        <fullName evidence="5">Ketoreductase domain-containing protein</fullName>
    </recommendedName>
</protein>
<accession>A0ABR1NMR5</accession>
<dbReference type="SMART" id="SM00822">
    <property type="entry name" value="PKS_KR"/>
    <property type="match status" value="1"/>
</dbReference>
<comment type="caution">
    <text evidence="6">The sequence shown here is derived from an EMBL/GenBank/DDBJ whole genome shotgun (WGS) entry which is preliminary data.</text>
</comment>
<dbReference type="CDD" id="cd05374">
    <property type="entry name" value="17beta-HSD-like_SDR_c"/>
    <property type="match status" value="1"/>
</dbReference>
<name>A0ABR1NMR5_DIAER</name>
<dbReference type="PRINTS" id="PR00081">
    <property type="entry name" value="GDHRDH"/>
</dbReference>
<dbReference type="InterPro" id="IPR036291">
    <property type="entry name" value="NAD(P)-bd_dom_sf"/>
</dbReference>
<reference evidence="6 7" key="1">
    <citation type="submission" date="2024-02" db="EMBL/GenBank/DDBJ databases">
        <title>De novo assembly and annotation of 12 fungi associated with fruit tree decline syndrome in Ontario, Canada.</title>
        <authorList>
            <person name="Sulman M."/>
            <person name="Ellouze W."/>
            <person name="Ilyukhin E."/>
        </authorList>
    </citation>
    <scope>NUCLEOTIDE SEQUENCE [LARGE SCALE GENOMIC DNA]</scope>
    <source>
        <strain evidence="6 7">M169</strain>
    </source>
</reference>
<dbReference type="Pfam" id="PF00106">
    <property type="entry name" value="adh_short"/>
    <property type="match status" value="1"/>
</dbReference>
<dbReference type="EMBL" id="JAKNSF020000198">
    <property type="protein sequence ID" value="KAK7707697.1"/>
    <property type="molecule type" value="Genomic_DNA"/>
</dbReference>
<dbReference type="PRINTS" id="PR00080">
    <property type="entry name" value="SDRFAMILY"/>
</dbReference>
<evidence type="ECO:0000313" key="6">
    <source>
        <dbReference type="EMBL" id="KAK7707697.1"/>
    </source>
</evidence>
<dbReference type="SUPFAM" id="SSF51735">
    <property type="entry name" value="NAD(P)-binding Rossmann-fold domains"/>
    <property type="match status" value="1"/>
</dbReference>
<dbReference type="Gene3D" id="3.40.50.720">
    <property type="entry name" value="NAD(P)-binding Rossmann-like Domain"/>
    <property type="match status" value="1"/>
</dbReference>
<evidence type="ECO:0000256" key="3">
    <source>
        <dbReference type="ARBA" id="ARBA00023002"/>
    </source>
</evidence>
<dbReference type="InterPro" id="IPR002347">
    <property type="entry name" value="SDR_fam"/>
</dbReference>
<dbReference type="InterPro" id="IPR057326">
    <property type="entry name" value="KR_dom"/>
</dbReference>
<evidence type="ECO:0000313" key="7">
    <source>
        <dbReference type="Proteomes" id="UP001430848"/>
    </source>
</evidence>
<evidence type="ECO:0000256" key="1">
    <source>
        <dbReference type="ARBA" id="ARBA00006484"/>
    </source>
</evidence>
<dbReference type="PANTHER" id="PTHR43976">
    <property type="entry name" value="SHORT CHAIN DEHYDROGENASE"/>
    <property type="match status" value="1"/>
</dbReference>
<evidence type="ECO:0000256" key="4">
    <source>
        <dbReference type="RuleBase" id="RU000363"/>
    </source>
</evidence>
<sequence>MSTQSKVYLITGCSSGLGYSLAKAAIAAGHKVIATSRNPSKTPDKVAEITSLGGLWAAFDVSSPSLETQFQETILPLANGKLDVVINNAAIATGSVFEDLEIDAAKGVFETNVWGIMRLSKLLVPLMRAQGGGTIVNISSTTAVFPMPTIATYAASKAAVDAFTIALAAEVKPFNIRLLIATPAGIRTPFAHNSVAAGGVKPLRSEYKGSEAEAVMNMVQDPKLLKIDPERAAKVVVQAVDGTGPFEGKGKDFLRVPLGEDALGMLQGRIDELGAAVQNFSDVAKSVDFEA</sequence>
<dbReference type="PROSITE" id="PS00061">
    <property type="entry name" value="ADH_SHORT"/>
    <property type="match status" value="1"/>
</dbReference>
<keyword evidence="7" id="KW-1185">Reference proteome</keyword>
<feature type="domain" description="Ketoreductase" evidence="5">
    <location>
        <begin position="6"/>
        <end position="186"/>
    </location>
</feature>
<dbReference type="InterPro" id="IPR020904">
    <property type="entry name" value="Sc_DH/Rdtase_CS"/>
</dbReference>
<keyword evidence="3" id="KW-0560">Oxidoreductase</keyword>
<organism evidence="6 7">
    <name type="scientific">Diaporthe eres</name>
    <name type="common">Phomopsis oblonga</name>
    <dbReference type="NCBI Taxonomy" id="83184"/>
    <lineage>
        <taxon>Eukaryota</taxon>
        <taxon>Fungi</taxon>
        <taxon>Dikarya</taxon>
        <taxon>Ascomycota</taxon>
        <taxon>Pezizomycotina</taxon>
        <taxon>Sordariomycetes</taxon>
        <taxon>Sordariomycetidae</taxon>
        <taxon>Diaporthales</taxon>
        <taxon>Diaporthaceae</taxon>
        <taxon>Diaporthe</taxon>
        <taxon>Diaporthe eres species complex</taxon>
    </lineage>
</organism>
<dbReference type="PANTHER" id="PTHR43976:SF16">
    <property type="entry name" value="SHORT-CHAIN DEHYDROGENASE_REDUCTASE FAMILY PROTEIN"/>
    <property type="match status" value="1"/>
</dbReference>
<dbReference type="Proteomes" id="UP001430848">
    <property type="component" value="Unassembled WGS sequence"/>
</dbReference>
<proteinExistence type="inferred from homology"/>
<evidence type="ECO:0000259" key="5">
    <source>
        <dbReference type="SMART" id="SM00822"/>
    </source>
</evidence>
<dbReference type="InterPro" id="IPR051911">
    <property type="entry name" value="SDR_oxidoreductase"/>
</dbReference>
<evidence type="ECO:0000256" key="2">
    <source>
        <dbReference type="ARBA" id="ARBA00022857"/>
    </source>
</evidence>
<gene>
    <name evidence="6" type="ORF">SLS63_013690</name>
</gene>
<comment type="similarity">
    <text evidence="1 4">Belongs to the short-chain dehydrogenases/reductases (SDR) family.</text>
</comment>
<keyword evidence="2" id="KW-0521">NADP</keyword>